<organism evidence="1">
    <name type="scientific">Oryza brachyantha</name>
    <name type="common">malo sina</name>
    <dbReference type="NCBI Taxonomy" id="4533"/>
    <lineage>
        <taxon>Eukaryota</taxon>
        <taxon>Viridiplantae</taxon>
        <taxon>Streptophyta</taxon>
        <taxon>Embryophyta</taxon>
        <taxon>Tracheophyta</taxon>
        <taxon>Spermatophyta</taxon>
        <taxon>Magnoliopsida</taxon>
        <taxon>Liliopsida</taxon>
        <taxon>Poales</taxon>
        <taxon>Poaceae</taxon>
        <taxon>BOP clade</taxon>
        <taxon>Oryzoideae</taxon>
        <taxon>Oryzeae</taxon>
        <taxon>Oryzinae</taxon>
        <taxon>Oryza</taxon>
    </lineage>
</organism>
<dbReference type="HOGENOM" id="CLU_2561998_0_0_1"/>
<reference evidence="1" key="1">
    <citation type="submission" date="2013-04" db="UniProtKB">
        <authorList>
            <consortium name="EnsemblPlants"/>
        </authorList>
    </citation>
    <scope>IDENTIFICATION</scope>
</reference>
<dbReference type="AlphaFoldDB" id="J3LFJ7"/>
<keyword evidence="2" id="KW-1185">Reference proteome</keyword>
<proteinExistence type="predicted"/>
<dbReference type="EnsemblPlants" id="OB02G34140.1">
    <property type="protein sequence ID" value="OB02G34140.1"/>
    <property type="gene ID" value="OB02G34140"/>
</dbReference>
<dbReference type="Proteomes" id="UP000006038">
    <property type="component" value="Unassembled WGS sequence"/>
</dbReference>
<accession>J3LFJ7</accession>
<protein>
    <submittedName>
        <fullName evidence="1">Uncharacterized protein</fullName>
    </submittedName>
</protein>
<evidence type="ECO:0000313" key="1">
    <source>
        <dbReference type="EnsemblPlants" id="OB02G34140.1"/>
    </source>
</evidence>
<sequence>MKQALEIIGASVLVRVLPIFVVNLNQHSSVANRIALHNFLIRGRTQSHDATGRYSTIQCELFKQYMFIKIWLEMSSSGVKQL</sequence>
<name>J3LFJ7_ORYBR</name>
<dbReference type="Gramene" id="OB02G34140.1">
    <property type="protein sequence ID" value="OB02G34140.1"/>
    <property type="gene ID" value="OB02G34140"/>
</dbReference>
<evidence type="ECO:0000313" key="2">
    <source>
        <dbReference type="Proteomes" id="UP000006038"/>
    </source>
</evidence>